<organism evidence="1">
    <name type="scientific">marine metagenome</name>
    <dbReference type="NCBI Taxonomy" id="408172"/>
    <lineage>
        <taxon>unclassified sequences</taxon>
        <taxon>metagenomes</taxon>
        <taxon>ecological metagenomes</taxon>
    </lineage>
</organism>
<proteinExistence type="predicted"/>
<dbReference type="AlphaFoldDB" id="A0A382W491"/>
<gene>
    <name evidence="1" type="ORF">METZ01_LOCUS406510</name>
</gene>
<accession>A0A382W491</accession>
<evidence type="ECO:0000313" key="1">
    <source>
        <dbReference type="EMBL" id="SVD53656.1"/>
    </source>
</evidence>
<sequence>MEGSVNSAPSREEIGLAVSKYLKNGGRIQHLGCEKPRNASCLLEEYDWYRQGKGELEEDRLNYVAGNLLRLEDI</sequence>
<protein>
    <submittedName>
        <fullName evidence="1">Uncharacterized protein</fullName>
    </submittedName>
</protein>
<name>A0A382W491_9ZZZZ</name>
<reference evidence="1" key="1">
    <citation type="submission" date="2018-05" db="EMBL/GenBank/DDBJ databases">
        <authorList>
            <person name="Lanie J.A."/>
            <person name="Ng W.-L."/>
            <person name="Kazmierczak K.M."/>
            <person name="Andrzejewski T.M."/>
            <person name="Davidsen T.M."/>
            <person name="Wayne K.J."/>
            <person name="Tettelin H."/>
            <person name="Glass J.I."/>
            <person name="Rusch D."/>
            <person name="Podicherti R."/>
            <person name="Tsui H.-C.T."/>
            <person name="Winkler M.E."/>
        </authorList>
    </citation>
    <scope>NUCLEOTIDE SEQUENCE</scope>
</reference>
<dbReference type="EMBL" id="UINC01156949">
    <property type="protein sequence ID" value="SVD53656.1"/>
    <property type="molecule type" value="Genomic_DNA"/>
</dbReference>